<protein>
    <recommendedName>
        <fullName evidence="3 6">WD repeat-containing protein 76</fullName>
    </recommendedName>
</protein>
<dbReference type="GO" id="GO:0003677">
    <property type="term" value="F:DNA binding"/>
    <property type="evidence" value="ECO:0007669"/>
    <property type="project" value="TreeGrafter"/>
</dbReference>
<feature type="region of interest" description="Disordered" evidence="7">
    <location>
        <begin position="40"/>
        <end position="62"/>
    </location>
</feature>
<gene>
    <name evidence="8" type="primary">Wdr76</name>
    <name evidence="8" type="ORF">LANLUD_R02317</name>
</gene>
<evidence type="ECO:0000256" key="1">
    <source>
        <dbReference type="ARBA" id="ARBA00002530"/>
    </source>
</evidence>
<evidence type="ECO:0000313" key="8">
    <source>
        <dbReference type="EMBL" id="NWT79670.1"/>
    </source>
</evidence>
<dbReference type="InterPro" id="IPR001680">
    <property type="entry name" value="WD40_rpt"/>
</dbReference>
<dbReference type="InterPro" id="IPR015943">
    <property type="entry name" value="WD40/YVTN_repeat-like_dom_sf"/>
</dbReference>
<keyword evidence="5" id="KW-0677">Repeat</keyword>
<dbReference type="Proteomes" id="UP000547499">
    <property type="component" value="Unassembled WGS sequence"/>
</dbReference>
<name>A0A7K5RL64_LANLU</name>
<dbReference type="InterPro" id="IPR036322">
    <property type="entry name" value="WD40_repeat_dom_sf"/>
</dbReference>
<evidence type="ECO:0000256" key="7">
    <source>
        <dbReference type="SAM" id="MobiDB-lite"/>
    </source>
</evidence>
<organism evidence="8 9">
    <name type="scientific">Lanius ludovicianus</name>
    <name type="common">Loggerhead shrike</name>
    <dbReference type="NCBI Taxonomy" id="28713"/>
    <lineage>
        <taxon>Eukaryota</taxon>
        <taxon>Metazoa</taxon>
        <taxon>Chordata</taxon>
        <taxon>Craniata</taxon>
        <taxon>Vertebrata</taxon>
        <taxon>Euteleostomi</taxon>
        <taxon>Archelosauria</taxon>
        <taxon>Archosauria</taxon>
        <taxon>Dinosauria</taxon>
        <taxon>Saurischia</taxon>
        <taxon>Theropoda</taxon>
        <taxon>Coelurosauria</taxon>
        <taxon>Aves</taxon>
        <taxon>Neognathae</taxon>
        <taxon>Neoaves</taxon>
        <taxon>Telluraves</taxon>
        <taxon>Australaves</taxon>
        <taxon>Passeriformes</taxon>
        <taxon>Corvoidea</taxon>
        <taxon>Laniidae</taxon>
        <taxon>Lanius</taxon>
    </lineage>
</organism>
<evidence type="ECO:0000256" key="3">
    <source>
        <dbReference type="ARBA" id="ARBA00021234"/>
    </source>
</evidence>
<dbReference type="EMBL" id="VYXG01001745">
    <property type="protein sequence ID" value="NWT79670.1"/>
    <property type="molecule type" value="Genomic_DNA"/>
</dbReference>
<keyword evidence="9" id="KW-1185">Reference proteome</keyword>
<keyword evidence="4 6" id="KW-0853">WD repeat</keyword>
<dbReference type="InterPro" id="IPR050853">
    <property type="entry name" value="WD_repeat_DNA-damage-binding"/>
</dbReference>
<feature type="compositionally biased region" description="Basic residues" evidence="7">
    <location>
        <begin position="43"/>
        <end position="54"/>
    </location>
</feature>
<evidence type="ECO:0000313" key="9">
    <source>
        <dbReference type="Proteomes" id="UP000547499"/>
    </source>
</evidence>
<dbReference type="PANTHER" id="PTHR14773:SF0">
    <property type="entry name" value="WD REPEAT-CONTAINING PROTEIN 76"/>
    <property type="match status" value="1"/>
</dbReference>
<comment type="similarity">
    <text evidence="2 6">Belongs to the WD repeat DDB2/WDR76 family.</text>
</comment>
<dbReference type="GO" id="GO:2000001">
    <property type="term" value="P:regulation of DNA damage checkpoint"/>
    <property type="evidence" value="ECO:0007669"/>
    <property type="project" value="TreeGrafter"/>
</dbReference>
<sequence length="462" mass="51376">DGHSHLSAYERKRLKNITENAKFFAALKLHEVSARLNQIATKRQSHVTKRRKPKKVEDETAPRRSMRLLRVEPVDIPLVETPARPGAEEYPQVPVGPLPMVPEDQAENSKWTEALLSTWMRISELKADDADRGTPDIKRYQESLRSMVLSEENIRKVVKSRVCSMAIHPSESTILVAAGDKWGHIGLWNVSCRSEEGAHIFIPHSDHVNCMHFSPCNPAHLLSLSNDTLRCGDVTRAVFDEICRTEENFSSFDFLEESASTAIVGHWDGDVAVVDRRTSGVSSELSADVGFRRIRTVHVHPVNKQYFLAAGSVDVCVFDVRYLKAKGNKPLSSLTGHTKSVASAYFSPVTGSRVVTVCADDMLRSKVLMFCSVLRVYDTTSLSSAVTLLSSIRAIWDPKQEHCFLVGSMAQPRQIQVFQDTGELLHSFNNTDCLSSVCSINVVHPSQNILVGGNSSGRLHVF</sequence>
<comment type="subunit">
    <text evidence="6">Interacts with CUL4A and/or CUL4B.</text>
</comment>
<proteinExistence type="inferred from homology"/>
<feature type="non-terminal residue" evidence="8">
    <location>
        <position position="1"/>
    </location>
</feature>
<dbReference type="AlphaFoldDB" id="A0A7K5RL64"/>
<dbReference type="SMART" id="SM00320">
    <property type="entry name" value="WD40"/>
    <property type="match status" value="4"/>
</dbReference>
<dbReference type="GO" id="GO:0005634">
    <property type="term" value="C:nucleus"/>
    <property type="evidence" value="ECO:0007669"/>
    <property type="project" value="TreeGrafter"/>
</dbReference>
<feature type="non-terminal residue" evidence="8">
    <location>
        <position position="462"/>
    </location>
</feature>
<dbReference type="SUPFAM" id="SSF50978">
    <property type="entry name" value="WD40 repeat-like"/>
    <property type="match status" value="1"/>
</dbReference>
<dbReference type="Gene3D" id="2.130.10.10">
    <property type="entry name" value="YVTN repeat-like/Quinoprotein amine dehydrogenase"/>
    <property type="match status" value="1"/>
</dbReference>
<evidence type="ECO:0000256" key="4">
    <source>
        <dbReference type="ARBA" id="ARBA00022574"/>
    </source>
</evidence>
<evidence type="ECO:0000256" key="5">
    <source>
        <dbReference type="ARBA" id="ARBA00022737"/>
    </source>
</evidence>
<comment type="function">
    <text evidence="1 6">Specifically binds 5-hydroxymethylcytosine (5hmC), suggesting that it acts as a specific reader of 5hmC.</text>
</comment>
<dbReference type="FunFam" id="2.130.10.10:FF:000180">
    <property type="entry name" value="WD repeat-containing protein 76"/>
    <property type="match status" value="1"/>
</dbReference>
<accession>A0A7K5RL64</accession>
<evidence type="ECO:0000256" key="6">
    <source>
        <dbReference type="RuleBase" id="RU365004"/>
    </source>
</evidence>
<reference evidence="8 9" key="1">
    <citation type="submission" date="2019-09" db="EMBL/GenBank/DDBJ databases">
        <title>Bird 10,000 Genomes (B10K) Project - Family phase.</title>
        <authorList>
            <person name="Zhang G."/>
        </authorList>
    </citation>
    <scope>NUCLEOTIDE SEQUENCE [LARGE SCALE GENOMIC DNA]</scope>
    <source>
        <strain evidence="8">B10K-DU-001-65</strain>
        <tissue evidence="8">Muscle</tissue>
    </source>
</reference>
<comment type="caution">
    <text evidence="8">The sequence shown here is derived from an EMBL/GenBank/DDBJ whole genome shotgun (WGS) entry which is preliminary data.</text>
</comment>
<evidence type="ECO:0000256" key="2">
    <source>
        <dbReference type="ARBA" id="ARBA00005434"/>
    </source>
</evidence>
<dbReference type="PANTHER" id="PTHR14773">
    <property type="entry name" value="WD REPEAT-CONTAINING PROTEIN 76"/>
    <property type="match status" value="1"/>
</dbReference>